<dbReference type="Proteomes" id="UP000027222">
    <property type="component" value="Unassembled WGS sequence"/>
</dbReference>
<sequence>MFGLTKGLFLLPPTIATPRKRLSRLVSARLARGEAVSQHGGESLATYMRTRGSKRKWAYGNKILVGLLRNTHESARVGDLVYHYIYIT</sequence>
<keyword evidence="2" id="KW-1185">Reference proteome</keyword>
<name>A0A067THG6_GALM3</name>
<evidence type="ECO:0000313" key="2">
    <source>
        <dbReference type="Proteomes" id="UP000027222"/>
    </source>
</evidence>
<evidence type="ECO:0000313" key="1">
    <source>
        <dbReference type="EMBL" id="KDR78408.1"/>
    </source>
</evidence>
<dbReference type="AlphaFoldDB" id="A0A067THG6"/>
<accession>A0A067THG6</accession>
<dbReference type="EMBL" id="KL142375">
    <property type="protein sequence ID" value="KDR78408.1"/>
    <property type="molecule type" value="Genomic_DNA"/>
</dbReference>
<proteinExistence type="predicted"/>
<gene>
    <name evidence="1" type="ORF">GALMADRAFT_1320022</name>
</gene>
<reference evidence="2" key="1">
    <citation type="journal article" date="2014" name="Proc. Natl. Acad. Sci. U.S.A.">
        <title>Extensive sampling of basidiomycete genomes demonstrates inadequacy of the white-rot/brown-rot paradigm for wood decay fungi.</title>
        <authorList>
            <person name="Riley R."/>
            <person name="Salamov A.A."/>
            <person name="Brown D.W."/>
            <person name="Nagy L.G."/>
            <person name="Floudas D."/>
            <person name="Held B.W."/>
            <person name="Levasseur A."/>
            <person name="Lombard V."/>
            <person name="Morin E."/>
            <person name="Otillar R."/>
            <person name="Lindquist E.A."/>
            <person name="Sun H."/>
            <person name="LaButti K.M."/>
            <person name="Schmutz J."/>
            <person name="Jabbour D."/>
            <person name="Luo H."/>
            <person name="Baker S.E."/>
            <person name="Pisabarro A.G."/>
            <person name="Walton J.D."/>
            <person name="Blanchette R.A."/>
            <person name="Henrissat B."/>
            <person name="Martin F."/>
            <person name="Cullen D."/>
            <person name="Hibbett D.S."/>
            <person name="Grigoriev I.V."/>
        </authorList>
    </citation>
    <scope>NUCLEOTIDE SEQUENCE [LARGE SCALE GENOMIC DNA]</scope>
    <source>
        <strain evidence="2">CBS 339.88</strain>
    </source>
</reference>
<protein>
    <submittedName>
        <fullName evidence="1">Uncharacterized protein</fullName>
    </submittedName>
</protein>
<dbReference type="HOGENOM" id="CLU_2469253_0_0_1"/>
<organism evidence="1 2">
    <name type="scientific">Galerina marginata (strain CBS 339.88)</name>
    <dbReference type="NCBI Taxonomy" id="685588"/>
    <lineage>
        <taxon>Eukaryota</taxon>
        <taxon>Fungi</taxon>
        <taxon>Dikarya</taxon>
        <taxon>Basidiomycota</taxon>
        <taxon>Agaricomycotina</taxon>
        <taxon>Agaricomycetes</taxon>
        <taxon>Agaricomycetidae</taxon>
        <taxon>Agaricales</taxon>
        <taxon>Agaricineae</taxon>
        <taxon>Strophariaceae</taxon>
        <taxon>Galerina</taxon>
    </lineage>
</organism>